<gene>
    <name evidence="3" type="ORF">ST47_g9631</name>
</gene>
<dbReference type="PANTHER" id="PTHR36205:SF1">
    <property type="entry name" value="MAJOR FACILITATOR SUPERFAMILY TRANSPORTER"/>
    <property type="match status" value="1"/>
</dbReference>
<dbReference type="OrthoDB" id="3353407at2759"/>
<feature type="compositionally biased region" description="Polar residues" evidence="1">
    <location>
        <begin position="593"/>
        <end position="612"/>
    </location>
</feature>
<evidence type="ECO:0000313" key="3">
    <source>
        <dbReference type="EMBL" id="KZM19236.1"/>
    </source>
</evidence>
<dbReference type="PANTHER" id="PTHR36205">
    <property type="entry name" value="CHROMOSOME 19, WHOLE GENOME SHOTGUN SEQUENCE"/>
    <property type="match status" value="1"/>
</dbReference>
<dbReference type="InterPro" id="IPR021822">
    <property type="entry name" value="DUF3405"/>
</dbReference>
<evidence type="ECO:0000256" key="1">
    <source>
        <dbReference type="SAM" id="MobiDB-lite"/>
    </source>
</evidence>
<reference evidence="3 4" key="1">
    <citation type="journal article" date="2016" name="Sci. Rep.">
        <title>Draft genome sequencing and secretome analysis of fungal phytopathogen Ascochyta rabiei provides insight into the necrotrophic effector repertoire.</title>
        <authorList>
            <person name="Verma S."/>
            <person name="Gazara R.K."/>
            <person name="Nizam S."/>
            <person name="Parween S."/>
            <person name="Chattopadhyay D."/>
            <person name="Verma P.K."/>
        </authorList>
    </citation>
    <scope>NUCLEOTIDE SEQUENCE [LARGE SCALE GENOMIC DNA]</scope>
    <source>
        <strain evidence="3 4">ArDII</strain>
    </source>
</reference>
<feature type="compositionally biased region" description="Basic and acidic residues" evidence="1">
    <location>
        <begin position="21"/>
        <end position="38"/>
    </location>
</feature>
<dbReference type="EMBL" id="JYNV01000297">
    <property type="protein sequence ID" value="KZM19236.1"/>
    <property type="molecule type" value="Genomic_DNA"/>
</dbReference>
<name>A0A162WW81_DIDRA</name>
<dbReference type="Pfam" id="PF11885">
    <property type="entry name" value="DUF3405"/>
    <property type="match status" value="1"/>
</dbReference>
<keyword evidence="2" id="KW-0472">Membrane</keyword>
<feature type="region of interest" description="Disordered" evidence="1">
    <location>
        <begin position="190"/>
        <end position="217"/>
    </location>
</feature>
<keyword evidence="2" id="KW-1133">Transmembrane helix</keyword>
<dbReference type="AlphaFoldDB" id="A0A162WW81"/>
<keyword evidence="4" id="KW-1185">Reference proteome</keyword>
<sequence>MLGFRPQLLVAKRKPQAYNQAERDLEDGMRNEKRHHSDDDDDNDDDDDDDDDGSYASSGASSPYSSRASSGAYDVNPNNPHEARPLAPNRKPCRTHRRTLSKQSKPSVSAYSYRNPRAFTRYFGLAIASTLVLFIWFLLHSSWDSIRNTELKLYKSPPQPPVWESFPFLKRYHGGIRTLVSRKENIPEYPTREDIDPELPSVGTEQDKSKGTRAAASIPDSIPFNPYPDYNSLNYVDEYGPVKACYLDANDTITIPGTRAYNGVTKGMPDNVMGSYEVLGLRNDVCFERFGRLGPYGMGYSKRRGGTGAGLEGDREGIDKVWEATPEVDYRDVRWGEAVSRCLEKNRGRFKTQPKTRDNAFQAMAARKRQLHVSVDADSQAESDQLLGETIGQQPSATHKKLLPRTAVLIRTWWDYEYDDEDLMYLRSMISELSLASGGEYQVHFLIHVKDDNKQIWADENIYQEVLSKSLPPEFAGMGTLWSERQMGLIYGGVEESMYRGLPVHGAYRSTFMPVTYFAHQHPEFDFFWHWEMDVRYTGHYYHLFSQVSRWAEAQPRKGLWERNARFYVPSVHGSWEDFTHMVRVQTEHGTNSKANTWSSHLPPNPHVSQPEMQKPEKHIWGPEKPQDYPDIEIEEDVIPPHTLMEDKNEWGVGEPADLIVFNPLFDPDRTNWILNEDVTGYDRKKGLPPRRTAINTSGRLSRRLLETMHREQSYFRHTMFSEMWPGSAALHHGLKAVYAPHPVFVDRKWPTQYLAAIFNNGRNGASGGARLSVFSDERQHNFLGTTWYYHAGFAPNLWKRWMGYKVDNDGGEEEELAGEGRMCLPAVLLHPVKQVDLIQERVEEPKGAPLN</sequence>
<feature type="transmembrane region" description="Helical" evidence="2">
    <location>
        <begin position="122"/>
        <end position="139"/>
    </location>
</feature>
<feature type="compositionally biased region" description="Acidic residues" evidence="1">
    <location>
        <begin position="39"/>
        <end position="53"/>
    </location>
</feature>
<comment type="caution">
    <text evidence="3">The sequence shown here is derived from an EMBL/GenBank/DDBJ whole genome shotgun (WGS) entry which is preliminary data.</text>
</comment>
<accession>A0A162WW81</accession>
<evidence type="ECO:0000256" key="2">
    <source>
        <dbReference type="SAM" id="Phobius"/>
    </source>
</evidence>
<feature type="region of interest" description="Disordered" evidence="1">
    <location>
        <begin position="1"/>
        <end position="109"/>
    </location>
</feature>
<feature type="compositionally biased region" description="Basic residues" evidence="1">
    <location>
        <begin position="91"/>
        <end position="100"/>
    </location>
</feature>
<dbReference type="STRING" id="5454.A0A162WW81"/>
<protein>
    <submittedName>
        <fullName evidence="3">Uncharacterized protein</fullName>
    </submittedName>
</protein>
<keyword evidence="2" id="KW-0812">Transmembrane</keyword>
<dbReference type="Proteomes" id="UP000076837">
    <property type="component" value="Unassembled WGS sequence"/>
</dbReference>
<feature type="compositionally biased region" description="Low complexity" evidence="1">
    <location>
        <begin position="54"/>
        <end position="73"/>
    </location>
</feature>
<proteinExistence type="predicted"/>
<organism evidence="3 4">
    <name type="scientific">Didymella rabiei</name>
    <name type="common">Chickpea ascochyta blight fungus</name>
    <name type="synonym">Mycosphaerella rabiei</name>
    <dbReference type="NCBI Taxonomy" id="5454"/>
    <lineage>
        <taxon>Eukaryota</taxon>
        <taxon>Fungi</taxon>
        <taxon>Dikarya</taxon>
        <taxon>Ascomycota</taxon>
        <taxon>Pezizomycotina</taxon>
        <taxon>Dothideomycetes</taxon>
        <taxon>Pleosporomycetidae</taxon>
        <taxon>Pleosporales</taxon>
        <taxon>Pleosporineae</taxon>
        <taxon>Didymellaceae</taxon>
        <taxon>Ascochyta</taxon>
    </lineage>
</organism>
<evidence type="ECO:0000313" key="4">
    <source>
        <dbReference type="Proteomes" id="UP000076837"/>
    </source>
</evidence>
<feature type="compositionally biased region" description="Basic and acidic residues" evidence="1">
    <location>
        <begin position="614"/>
        <end position="627"/>
    </location>
</feature>
<feature type="region of interest" description="Disordered" evidence="1">
    <location>
        <begin position="593"/>
        <end position="627"/>
    </location>
</feature>